<evidence type="ECO:0000313" key="14">
    <source>
        <dbReference type="EMBL" id="RSU01304.1"/>
    </source>
</evidence>
<dbReference type="InterPro" id="IPR013852">
    <property type="entry name" value="Transl_elong_P/YeiP_CS"/>
</dbReference>
<organism evidence="13 16">
    <name type="scientific">Vagococcus fluvialis</name>
    <dbReference type="NCBI Taxonomy" id="2738"/>
    <lineage>
        <taxon>Bacteria</taxon>
        <taxon>Bacillati</taxon>
        <taxon>Bacillota</taxon>
        <taxon>Bacilli</taxon>
        <taxon>Lactobacillales</taxon>
        <taxon>Enterococcaceae</taxon>
        <taxon>Vagococcus</taxon>
    </lineage>
</organism>
<dbReference type="FunFam" id="2.40.50.140:FF:000004">
    <property type="entry name" value="Elongation factor P"/>
    <property type="match status" value="1"/>
</dbReference>
<comment type="similarity">
    <text evidence="3 8 10">Belongs to the elongation factor P family.</text>
</comment>
<dbReference type="SMART" id="SM01185">
    <property type="entry name" value="EFP"/>
    <property type="match status" value="1"/>
</dbReference>
<dbReference type="EMBL" id="NGJX01000008">
    <property type="protein sequence ID" value="RSU01304.1"/>
    <property type="molecule type" value="Genomic_DNA"/>
</dbReference>
<dbReference type="InterPro" id="IPR011768">
    <property type="entry name" value="Transl_elongation_fac_P"/>
</dbReference>
<evidence type="ECO:0000256" key="4">
    <source>
        <dbReference type="ARBA" id="ARBA00022490"/>
    </source>
</evidence>
<dbReference type="SUPFAM" id="SSF50104">
    <property type="entry name" value="Translation proteins SH3-like domain"/>
    <property type="match status" value="1"/>
</dbReference>
<evidence type="ECO:0000313" key="16">
    <source>
        <dbReference type="Proteomes" id="UP000521358"/>
    </source>
</evidence>
<dbReference type="CDD" id="cd04470">
    <property type="entry name" value="S1_EF-P_repeat_1"/>
    <property type="match status" value="1"/>
</dbReference>
<sequence>MISVNDLKTGLTIEFDGNIFRVIEFQHVKPGKGAAFVRTKLKNLRNGNTAEKTFRGGEKVAKAQIDNKKMQYLYESAGNHVFMDLNTYEQIELPGDVIEDELKYLLENSECNIIMYGSETLGVDLPNTVELNVKETEPGIRGDTSSGGSKPAVMETGLVVQVPFFINADDRLIINTSDGSYVSRA</sequence>
<dbReference type="Gene3D" id="2.40.50.140">
    <property type="entry name" value="Nucleic acid-binding proteins"/>
    <property type="match status" value="2"/>
</dbReference>
<dbReference type="Pfam" id="PF08207">
    <property type="entry name" value="EFP_N"/>
    <property type="match status" value="1"/>
</dbReference>
<dbReference type="InterPro" id="IPR013185">
    <property type="entry name" value="Transl_elong_KOW-like"/>
</dbReference>
<gene>
    <name evidence="8 13" type="primary">efp</name>
    <name evidence="14" type="ORF">CBF32_09180</name>
    <name evidence="13" type="ORF">HED35_01625</name>
</gene>
<dbReference type="Pfam" id="PF01132">
    <property type="entry name" value="EFP"/>
    <property type="match status" value="1"/>
</dbReference>
<dbReference type="FunFam" id="2.40.50.140:FF:000009">
    <property type="entry name" value="Elongation factor P"/>
    <property type="match status" value="1"/>
</dbReference>
<keyword evidence="4 8" id="KW-0963">Cytoplasm</keyword>
<reference evidence="13 16" key="2">
    <citation type="submission" date="2020-03" db="EMBL/GenBank/DDBJ databases">
        <title>Bacterial samples isolated from urine from healthy bovine heifers (Gyr breed).</title>
        <authorList>
            <person name="Giannattasio-Ferraz S."/>
            <person name="Maskeri L."/>
            <person name="Penido A."/>
            <person name="Barbosa-Stancioli E.F."/>
            <person name="Putonti C."/>
        </authorList>
    </citation>
    <scope>NUCLEOTIDE SEQUENCE [LARGE SCALE GENOMIC DNA]</scope>
    <source>
        <strain evidence="13 16">UFMG-H7</strain>
    </source>
</reference>
<evidence type="ECO:0000313" key="15">
    <source>
        <dbReference type="Proteomes" id="UP000288197"/>
    </source>
</evidence>
<evidence type="ECO:0000256" key="8">
    <source>
        <dbReference type="HAMAP-Rule" id="MF_00141"/>
    </source>
</evidence>
<dbReference type="Proteomes" id="UP000521358">
    <property type="component" value="Unassembled WGS sequence"/>
</dbReference>
<evidence type="ECO:0000256" key="5">
    <source>
        <dbReference type="ARBA" id="ARBA00022768"/>
    </source>
</evidence>
<dbReference type="Proteomes" id="UP000288197">
    <property type="component" value="Unassembled WGS sequence"/>
</dbReference>
<keyword evidence="15" id="KW-1185">Reference proteome</keyword>
<comment type="caution">
    <text evidence="13">The sequence shown here is derived from an EMBL/GenBank/DDBJ whole genome shotgun (WGS) entry which is preliminary data.</text>
</comment>
<evidence type="ECO:0000256" key="6">
    <source>
        <dbReference type="ARBA" id="ARBA00022917"/>
    </source>
</evidence>
<dbReference type="EMBL" id="JAAVMB010000001">
    <property type="protein sequence ID" value="NKC66777.1"/>
    <property type="molecule type" value="Genomic_DNA"/>
</dbReference>
<dbReference type="SUPFAM" id="SSF50249">
    <property type="entry name" value="Nucleic acid-binding proteins"/>
    <property type="match status" value="2"/>
</dbReference>
<dbReference type="InterPro" id="IPR020599">
    <property type="entry name" value="Transl_elong_fac_P/YeiP"/>
</dbReference>
<comment type="function">
    <text evidence="7 8">Involved in peptide bond synthesis. Stimulates efficient translation and peptide-bond synthesis on native or reconstituted 70S ribosomes in vitro. Probably functions indirectly by altering the affinity of the ribosome for aminoacyl-tRNA, thus increasing their reactivity as acceptors for peptidyl transferase.</text>
</comment>
<dbReference type="HAMAP" id="MF_00141">
    <property type="entry name" value="EF_P"/>
    <property type="match status" value="1"/>
</dbReference>
<dbReference type="PANTHER" id="PTHR30053:SF12">
    <property type="entry name" value="ELONGATION FACTOR P (EF-P) FAMILY PROTEIN"/>
    <property type="match status" value="1"/>
</dbReference>
<feature type="domain" description="Translation elongation factor P/YeiP central" evidence="12">
    <location>
        <begin position="67"/>
        <end position="121"/>
    </location>
</feature>
<proteinExistence type="inferred from homology"/>
<dbReference type="GeneID" id="63146714"/>
<dbReference type="Pfam" id="PF09285">
    <property type="entry name" value="Elong-fact-P_C"/>
    <property type="match status" value="1"/>
</dbReference>
<evidence type="ECO:0000259" key="11">
    <source>
        <dbReference type="SMART" id="SM00841"/>
    </source>
</evidence>
<evidence type="ECO:0000259" key="12">
    <source>
        <dbReference type="SMART" id="SM01185"/>
    </source>
</evidence>
<evidence type="ECO:0000256" key="9">
    <source>
        <dbReference type="NCBIfam" id="TIGR00038"/>
    </source>
</evidence>
<dbReference type="InterPro" id="IPR012340">
    <property type="entry name" value="NA-bd_OB-fold"/>
</dbReference>
<comment type="pathway">
    <text evidence="2 8">Protein biosynthesis; polypeptide chain elongation.</text>
</comment>
<feature type="domain" description="Elongation factor P C-terminal" evidence="11">
    <location>
        <begin position="129"/>
        <end position="184"/>
    </location>
</feature>
<evidence type="ECO:0000256" key="10">
    <source>
        <dbReference type="RuleBase" id="RU004389"/>
    </source>
</evidence>
<dbReference type="PROSITE" id="PS01275">
    <property type="entry name" value="EFP"/>
    <property type="match status" value="1"/>
</dbReference>
<dbReference type="InterPro" id="IPR014722">
    <property type="entry name" value="Rib_uL2_dom2"/>
</dbReference>
<name>A0A369AUU5_9ENTE</name>
<dbReference type="NCBIfam" id="TIGR00038">
    <property type="entry name" value="efp"/>
    <property type="match status" value="1"/>
</dbReference>
<dbReference type="InterPro" id="IPR008991">
    <property type="entry name" value="Translation_prot_SH3-like_sf"/>
</dbReference>
<dbReference type="RefSeq" id="WP_086341235.1">
    <property type="nucleotide sequence ID" value="NZ_CP081459.1"/>
</dbReference>
<dbReference type="OrthoDB" id="9801844at2"/>
<evidence type="ECO:0000256" key="3">
    <source>
        <dbReference type="ARBA" id="ARBA00009479"/>
    </source>
</evidence>
<dbReference type="SMART" id="SM00841">
    <property type="entry name" value="Elong-fact-P_C"/>
    <property type="match status" value="1"/>
</dbReference>
<evidence type="ECO:0000256" key="1">
    <source>
        <dbReference type="ARBA" id="ARBA00004496"/>
    </source>
</evidence>
<dbReference type="PANTHER" id="PTHR30053">
    <property type="entry name" value="ELONGATION FACTOR P"/>
    <property type="match status" value="1"/>
</dbReference>
<dbReference type="AlphaFoldDB" id="A0A369AUU5"/>
<dbReference type="GO" id="GO:0003746">
    <property type="term" value="F:translation elongation factor activity"/>
    <property type="evidence" value="ECO:0007669"/>
    <property type="project" value="UniProtKB-UniRule"/>
</dbReference>
<dbReference type="NCBIfam" id="NF001810">
    <property type="entry name" value="PRK00529.1"/>
    <property type="match status" value="1"/>
</dbReference>
<dbReference type="FunFam" id="2.30.30.30:FF:000003">
    <property type="entry name" value="Elongation factor P"/>
    <property type="match status" value="1"/>
</dbReference>
<dbReference type="Gene3D" id="2.30.30.30">
    <property type="match status" value="1"/>
</dbReference>
<dbReference type="PIRSF" id="PIRSF005901">
    <property type="entry name" value="EF-P"/>
    <property type="match status" value="1"/>
</dbReference>
<dbReference type="UniPathway" id="UPA00345"/>
<dbReference type="InterPro" id="IPR015365">
    <property type="entry name" value="Elong-fact-P_C"/>
</dbReference>
<protein>
    <recommendedName>
        <fullName evidence="8 9">Elongation factor P</fullName>
        <shortName evidence="8">EF-P</shortName>
    </recommendedName>
</protein>
<evidence type="ECO:0000256" key="2">
    <source>
        <dbReference type="ARBA" id="ARBA00004815"/>
    </source>
</evidence>
<keyword evidence="6 8" id="KW-0648">Protein biosynthesis</keyword>
<keyword evidence="5 8" id="KW-0251">Elongation factor</keyword>
<accession>A0A369AUU5</accession>
<dbReference type="CDD" id="cd05794">
    <property type="entry name" value="S1_EF-P_repeat_2"/>
    <property type="match status" value="1"/>
</dbReference>
<reference evidence="14 15" key="1">
    <citation type="submission" date="2017-05" db="EMBL/GenBank/DDBJ databases">
        <title>Vagococcus spp. assemblies.</title>
        <authorList>
            <person name="Gulvik C.A."/>
        </authorList>
    </citation>
    <scope>NUCLEOTIDE SEQUENCE [LARGE SCALE GENOMIC DNA]</scope>
    <source>
        <strain evidence="14 15">NCFB 2497</strain>
    </source>
</reference>
<dbReference type="GO" id="GO:0005829">
    <property type="term" value="C:cytosol"/>
    <property type="evidence" value="ECO:0007669"/>
    <property type="project" value="UniProtKB-ARBA"/>
</dbReference>
<dbReference type="GO" id="GO:0043043">
    <property type="term" value="P:peptide biosynthetic process"/>
    <property type="evidence" value="ECO:0007669"/>
    <property type="project" value="InterPro"/>
</dbReference>
<evidence type="ECO:0000313" key="13">
    <source>
        <dbReference type="EMBL" id="NKC66777.1"/>
    </source>
</evidence>
<dbReference type="InterPro" id="IPR001059">
    <property type="entry name" value="Transl_elong_P/YeiP_cen"/>
</dbReference>
<comment type="subcellular location">
    <subcellularLocation>
        <location evidence="1 8">Cytoplasm</location>
    </subcellularLocation>
</comment>
<evidence type="ECO:0000256" key="7">
    <source>
        <dbReference type="ARBA" id="ARBA00025469"/>
    </source>
</evidence>